<dbReference type="GO" id="GO:0140300">
    <property type="term" value="P:serine import into mitochondrion"/>
    <property type="evidence" value="ECO:0007669"/>
    <property type="project" value="TreeGrafter"/>
</dbReference>
<dbReference type="GeneID" id="108492165"/>
<evidence type="ECO:0000313" key="11">
    <source>
        <dbReference type="RefSeq" id="XP_017659668.1"/>
    </source>
</evidence>
<feature type="transmembrane region" description="Helical" evidence="9">
    <location>
        <begin position="451"/>
        <end position="472"/>
    </location>
</feature>
<evidence type="ECO:0000256" key="9">
    <source>
        <dbReference type="SAM" id="Phobius"/>
    </source>
</evidence>
<evidence type="ECO:0000256" key="1">
    <source>
        <dbReference type="ARBA" id="ARBA00004225"/>
    </source>
</evidence>
<dbReference type="GO" id="GO:0005743">
    <property type="term" value="C:mitochondrial inner membrane"/>
    <property type="evidence" value="ECO:0007669"/>
    <property type="project" value="TreeGrafter"/>
</dbReference>
<dbReference type="Pfam" id="PF03820">
    <property type="entry name" value="SFXNs"/>
    <property type="match status" value="2"/>
</dbReference>
<dbReference type="RefSeq" id="XP_017659668.1">
    <property type="nucleotide sequence ID" value="XM_017804179.1"/>
</dbReference>
<keyword evidence="6 9" id="KW-1133">Transmembrane helix</keyword>
<organism evidence="10 11">
    <name type="scientific">Lepidothrix coronata</name>
    <name type="common">blue-crowned manakin</name>
    <dbReference type="NCBI Taxonomy" id="321398"/>
    <lineage>
        <taxon>Eukaryota</taxon>
        <taxon>Metazoa</taxon>
        <taxon>Chordata</taxon>
        <taxon>Craniata</taxon>
        <taxon>Vertebrata</taxon>
        <taxon>Euteleostomi</taxon>
        <taxon>Archelosauria</taxon>
        <taxon>Archosauria</taxon>
        <taxon>Dinosauria</taxon>
        <taxon>Saurischia</taxon>
        <taxon>Theropoda</taxon>
        <taxon>Coelurosauria</taxon>
        <taxon>Aves</taxon>
        <taxon>Neognathae</taxon>
        <taxon>Neoaves</taxon>
        <taxon>Telluraves</taxon>
        <taxon>Australaves</taxon>
        <taxon>Passeriformes</taxon>
        <taxon>Pipridae</taxon>
        <taxon>Lepidothrix</taxon>
    </lineage>
</organism>
<evidence type="ECO:0000256" key="6">
    <source>
        <dbReference type="ARBA" id="ARBA00022989"/>
    </source>
</evidence>
<keyword evidence="8 9" id="KW-0472">Membrane</keyword>
<dbReference type="NCBIfam" id="TIGR00798">
    <property type="entry name" value="mtc"/>
    <property type="match status" value="1"/>
</dbReference>
<comment type="similarity">
    <text evidence="2">Belongs to the sideroflexin family.</text>
</comment>
<evidence type="ECO:0000256" key="4">
    <source>
        <dbReference type="ARBA" id="ARBA00022692"/>
    </source>
</evidence>
<keyword evidence="7" id="KW-0496">Mitochondrion</keyword>
<dbReference type="PANTHER" id="PTHR11153:SF14">
    <property type="entry name" value="SIDEROFLEXIN-2"/>
    <property type="match status" value="1"/>
</dbReference>
<evidence type="ECO:0000313" key="14">
    <source>
        <dbReference type="RefSeq" id="XP_017659672.1"/>
    </source>
</evidence>
<name>A0A6J0G8N9_9PASS</name>
<sequence>MSTVPLGFNIDAPRWDQSTFVGRLKHFLNITDPRTVLVPEEELDRAKALVEGCRAGLVPPGSSQEQLLYAKKLYDSAFHPDSGEKMNLIGRMSFQVPGGMAITGFMLQFYRTVPAVVFWQWVNQSFNAFVNYTNRNAASPISLRQIGVAYVTATGAALATAVGLNLYTKRAPPLLARWVPFAAVAAANCINIPMMRQQEIINGITVTDGDNNELGRSRRAAVKGITQVVVSRITMAAPGMSEYKAGGCRTGPRTPLGPTTLPFPASVSPMKKREGGTASQVSFGLIPQMELILSCHSNRSPPSPQASSSQPTACGGHGVLSWQFGPTRTHLMLSGPSFSLCSPASPHLMKPLTCHRPSRRDWEHEEHGPCCLGDGCVWVKILAVSKQPVALSTTSCCHGLQVDSAAGRALQAGLQEEPDLFSLYLVILPIIMERLEKFTFMQRIRVLHGPLQVLLCGGFLLFMVPAACALFPQRCSLALADLELELRDSIVAKHGDKVPYVYFNKGL</sequence>
<protein>
    <submittedName>
        <fullName evidence="11 12">Sideroflexin-2 isoform X1</fullName>
    </submittedName>
</protein>
<dbReference type="InterPro" id="IPR004686">
    <property type="entry name" value="Mtc"/>
</dbReference>
<dbReference type="OrthoDB" id="6608471at2759"/>
<dbReference type="RefSeq" id="XP_017659669.1">
    <property type="nucleotide sequence ID" value="XM_017804180.1"/>
</dbReference>
<evidence type="ECO:0000256" key="2">
    <source>
        <dbReference type="ARBA" id="ARBA00005974"/>
    </source>
</evidence>
<keyword evidence="5" id="KW-0029">Amino-acid transport</keyword>
<dbReference type="RefSeq" id="XP_017659670.1">
    <property type="nucleotide sequence ID" value="XM_017804181.1"/>
</dbReference>
<evidence type="ECO:0000256" key="8">
    <source>
        <dbReference type="ARBA" id="ARBA00023136"/>
    </source>
</evidence>
<evidence type="ECO:0000313" key="13">
    <source>
        <dbReference type="RefSeq" id="XP_017659670.1"/>
    </source>
</evidence>
<evidence type="ECO:0000313" key="10">
    <source>
        <dbReference type="Proteomes" id="UP000504624"/>
    </source>
</evidence>
<keyword evidence="4 9" id="KW-0812">Transmembrane</keyword>
<gene>
    <name evidence="11 12 13 14" type="primary">SFXN2</name>
</gene>
<keyword evidence="10" id="KW-1185">Reference proteome</keyword>
<dbReference type="CTD" id="118980"/>
<evidence type="ECO:0000256" key="5">
    <source>
        <dbReference type="ARBA" id="ARBA00022970"/>
    </source>
</evidence>
<comment type="subcellular location">
    <subcellularLocation>
        <location evidence="1">Mitochondrion membrane</location>
        <topology evidence="1">Multi-pass membrane protein</topology>
    </subcellularLocation>
</comment>
<dbReference type="PANTHER" id="PTHR11153">
    <property type="entry name" value="SIDEROFLEXIN"/>
    <property type="match status" value="1"/>
</dbReference>
<accession>A0A6J0G8N9</accession>
<evidence type="ECO:0000256" key="3">
    <source>
        <dbReference type="ARBA" id="ARBA00022448"/>
    </source>
</evidence>
<dbReference type="GO" id="GO:0015075">
    <property type="term" value="F:monoatomic ion transmembrane transporter activity"/>
    <property type="evidence" value="ECO:0007669"/>
    <property type="project" value="InterPro"/>
</dbReference>
<dbReference type="RefSeq" id="XP_017659672.1">
    <property type="nucleotide sequence ID" value="XM_017804183.1"/>
</dbReference>
<dbReference type="AlphaFoldDB" id="A0A6J0G8N9"/>
<reference evidence="11 12" key="1">
    <citation type="submission" date="2025-04" db="UniProtKB">
        <authorList>
            <consortium name="RefSeq"/>
        </authorList>
    </citation>
    <scope>IDENTIFICATION</scope>
</reference>
<proteinExistence type="inferred from homology"/>
<evidence type="ECO:0000256" key="7">
    <source>
        <dbReference type="ARBA" id="ARBA00023128"/>
    </source>
</evidence>
<dbReference type="Proteomes" id="UP000504624">
    <property type="component" value="Unplaced"/>
</dbReference>
<keyword evidence="3" id="KW-0813">Transport</keyword>
<evidence type="ECO:0000313" key="12">
    <source>
        <dbReference type="RefSeq" id="XP_017659669.1"/>
    </source>
</evidence>